<evidence type="ECO:0000313" key="2">
    <source>
        <dbReference type="Proteomes" id="UP000789525"/>
    </source>
</evidence>
<dbReference type="Proteomes" id="UP000789525">
    <property type="component" value="Unassembled WGS sequence"/>
</dbReference>
<sequence length="275" mass="31667">SIVEIAKRIDELVSSSTNTGNKDVSTNRDDIKRLQGAGVKYLEDSEKNILANDLDKTWKWISKFRDARIDLILDNAGFELYGDLVFADWLIQSGYAREIYLHAKPIPWFVSDTTPRDFNWLIQTLQSDTFFISSELERSSLKKLANRWQSYIANSRWILTFDFFWTSPYAYWHLEEKAADLYADLCKSQLLIFKGDLNYRKLVYDCKWETTKSFKDAIGPLASAKGIPPILAMRTSKSDVIVGLDEGVEEKMNAIAEDWMYSGKYAVIQFSEGNI</sequence>
<keyword evidence="2" id="KW-1185">Reference proteome</keyword>
<feature type="non-terminal residue" evidence="1">
    <location>
        <position position="1"/>
    </location>
</feature>
<proteinExistence type="predicted"/>
<organism evidence="1 2">
    <name type="scientific">Acaulospora colombiana</name>
    <dbReference type="NCBI Taxonomy" id="27376"/>
    <lineage>
        <taxon>Eukaryota</taxon>
        <taxon>Fungi</taxon>
        <taxon>Fungi incertae sedis</taxon>
        <taxon>Mucoromycota</taxon>
        <taxon>Glomeromycotina</taxon>
        <taxon>Glomeromycetes</taxon>
        <taxon>Diversisporales</taxon>
        <taxon>Acaulosporaceae</taxon>
        <taxon>Acaulospora</taxon>
    </lineage>
</organism>
<name>A0ACA9M471_9GLOM</name>
<gene>
    <name evidence="1" type="ORF">ACOLOM_LOCUS5430</name>
</gene>
<dbReference type="EMBL" id="CAJVPT010010026">
    <property type="protein sequence ID" value="CAG8566481.1"/>
    <property type="molecule type" value="Genomic_DNA"/>
</dbReference>
<accession>A0ACA9M471</accession>
<comment type="caution">
    <text evidence="1">The sequence shown here is derived from an EMBL/GenBank/DDBJ whole genome shotgun (WGS) entry which is preliminary data.</text>
</comment>
<reference evidence="1" key="1">
    <citation type="submission" date="2021-06" db="EMBL/GenBank/DDBJ databases">
        <authorList>
            <person name="Kallberg Y."/>
            <person name="Tangrot J."/>
            <person name="Rosling A."/>
        </authorList>
    </citation>
    <scope>NUCLEOTIDE SEQUENCE</scope>
    <source>
        <strain evidence="1">CL356</strain>
    </source>
</reference>
<protein>
    <submittedName>
        <fullName evidence="1">626_t:CDS:1</fullName>
    </submittedName>
</protein>
<evidence type="ECO:0000313" key="1">
    <source>
        <dbReference type="EMBL" id="CAG8566481.1"/>
    </source>
</evidence>